<organism evidence="1 2">
    <name type="scientific">Stereocaulon virgatum</name>
    <dbReference type="NCBI Taxonomy" id="373712"/>
    <lineage>
        <taxon>Eukaryota</taxon>
        <taxon>Fungi</taxon>
        <taxon>Dikarya</taxon>
        <taxon>Ascomycota</taxon>
        <taxon>Pezizomycotina</taxon>
        <taxon>Lecanoromycetes</taxon>
        <taxon>OSLEUM clade</taxon>
        <taxon>Lecanoromycetidae</taxon>
        <taxon>Lecanorales</taxon>
        <taxon>Lecanorineae</taxon>
        <taxon>Stereocaulaceae</taxon>
        <taxon>Stereocaulon</taxon>
    </lineage>
</organism>
<reference evidence="1 2" key="1">
    <citation type="submission" date="2024-09" db="EMBL/GenBank/DDBJ databases">
        <title>Rethinking Asexuality: The Enigmatic Case of Functional Sexual Genes in Lepraria (Stereocaulaceae).</title>
        <authorList>
            <person name="Doellman M."/>
            <person name="Sun Y."/>
            <person name="Barcenas-Pena A."/>
            <person name="Lumbsch H.T."/>
            <person name="Grewe F."/>
        </authorList>
    </citation>
    <scope>NUCLEOTIDE SEQUENCE [LARGE SCALE GENOMIC DNA]</scope>
    <source>
        <strain evidence="1 2">Mercado 3170</strain>
    </source>
</reference>
<dbReference type="SUPFAM" id="SSF53335">
    <property type="entry name" value="S-adenosyl-L-methionine-dependent methyltransferases"/>
    <property type="match status" value="1"/>
</dbReference>
<comment type="caution">
    <text evidence="1">The sequence shown here is derived from an EMBL/GenBank/DDBJ whole genome shotgun (WGS) entry which is preliminary data.</text>
</comment>
<sequence>MRAENAVLEVGTFAGFSALAWYVGTRATNVEIVTLDVRGEGLHFTTKMFKEFDVEDRICIIKGLAASTWVYSGRGDLGTPPDSSRVWALTTGTLVGYGH</sequence>
<dbReference type="InterPro" id="IPR029063">
    <property type="entry name" value="SAM-dependent_MTases_sf"/>
</dbReference>
<dbReference type="Proteomes" id="UP001590950">
    <property type="component" value="Unassembled WGS sequence"/>
</dbReference>
<evidence type="ECO:0008006" key="3">
    <source>
        <dbReference type="Google" id="ProtNLM"/>
    </source>
</evidence>
<name>A0ABR4AB10_9LECA</name>
<evidence type="ECO:0000313" key="2">
    <source>
        <dbReference type="Proteomes" id="UP001590950"/>
    </source>
</evidence>
<dbReference type="EMBL" id="JBEFKJ010000020">
    <property type="protein sequence ID" value="KAL2040538.1"/>
    <property type="molecule type" value="Genomic_DNA"/>
</dbReference>
<accession>A0ABR4AB10</accession>
<protein>
    <recommendedName>
        <fullName evidence="3">O-methyltransferase</fullName>
    </recommendedName>
</protein>
<gene>
    <name evidence="1" type="ORF">N7G274_006517</name>
</gene>
<evidence type="ECO:0000313" key="1">
    <source>
        <dbReference type="EMBL" id="KAL2040538.1"/>
    </source>
</evidence>
<proteinExistence type="predicted"/>
<dbReference type="Gene3D" id="3.40.50.150">
    <property type="entry name" value="Vaccinia Virus protein VP39"/>
    <property type="match status" value="1"/>
</dbReference>
<keyword evidence="2" id="KW-1185">Reference proteome</keyword>